<evidence type="ECO:0000313" key="2">
    <source>
        <dbReference type="EMBL" id="CCC92112.1"/>
    </source>
</evidence>
<sequence length="198" mass="22146">MIGWRRGERRISSASSEMEGVDMFVYTLPTGLLGRVVGRALRFRVERFAFTVNSASTSSSSGKGCSLKSVDVDADSLAALCEVDRLGLERVPLTLSEVMRVERRTREYVLDSAHYPRIVYTVERETPHEIKGMLELHGERKPVVCTKTVEGPELVVRCPIDTRQFNIPSYGLLLGVLSVSPHVRVETRVPLKVLQRSS</sequence>
<dbReference type="Pfam" id="PF04264">
    <property type="entry name" value="YceI"/>
    <property type="match status" value="1"/>
</dbReference>
<proteinExistence type="predicted"/>
<reference evidence="2" key="1">
    <citation type="journal article" date="2012" name="Proc. Natl. Acad. Sci. U.S.A.">
        <title>Antigenic diversity is generated by distinct evolutionary mechanisms in African trypanosome species.</title>
        <authorList>
            <person name="Jackson A.P."/>
            <person name="Berry A."/>
            <person name="Aslett M."/>
            <person name="Allison H.C."/>
            <person name="Burton P."/>
            <person name="Vavrova-Anderson J."/>
            <person name="Brown R."/>
            <person name="Browne H."/>
            <person name="Corton N."/>
            <person name="Hauser H."/>
            <person name="Gamble J."/>
            <person name="Gilderthorp R."/>
            <person name="Marcello L."/>
            <person name="McQuillan J."/>
            <person name="Otto T.D."/>
            <person name="Quail M.A."/>
            <person name="Sanders M.J."/>
            <person name="van Tonder A."/>
            <person name="Ginger M.L."/>
            <person name="Field M.C."/>
            <person name="Barry J.D."/>
            <person name="Hertz-Fowler C."/>
            <person name="Berriman M."/>
        </authorList>
    </citation>
    <scope>NUCLEOTIDE SEQUENCE</scope>
    <source>
        <strain evidence="2">IL3000</strain>
    </source>
</reference>
<dbReference type="AlphaFoldDB" id="G0URV0"/>
<gene>
    <name evidence="2" type="ORF">TCIL3000_8_3310</name>
</gene>
<dbReference type="SMART" id="SM00867">
    <property type="entry name" value="YceI"/>
    <property type="match status" value="1"/>
</dbReference>
<organism evidence="2">
    <name type="scientific">Trypanosoma congolense (strain IL3000)</name>
    <dbReference type="NCBI Taxonomy" id="1068625"/>
    <lineage>
        <taxon>Eukaryota</taxon>
        <taxon>Discoba</taxon>
        <taxon>Euglenozoa</taxon>
        <taxon>Kinetoplastea</taxon>
        <taxon>Metakinetoplastina</taxon>
        <taxon>Trypanosomatida</taxon>
        <taxon>Trypanosomatidae</taxon>
        <taxon>Trypanosoma</taxon>
        <taxon>Nannomonas</taxon>
    </lineage>
</organism>
<dbReference type="SUPFAM" id="SSF101874">
    <property type="entry name" value="YceI-like"/>
    <property type="match status" value="1"/>
</dbReference>
<dbReference type="InterPro" id="IPR036761">
    <property type="entry name" value="TTHA0802/YceI-like_sf"/>
</dbReference>
<dbReference type="InterPro" id="IPR007372">
    <property type="entry name" value="Lipid/polyisoprenoid-bd_YceI"/>
</dbReference>
<dbReference type="EMBL" id="HE575321">
    <property type="protein sequence ID" value="CCC92112.1"/>
    <property type="molecule type" value="Genomic_DNA"/>
</dbReference>
<dbReference type="VEuPathDB" id="TriTrypDB:TcIL3000_8_3310"/>
<dbReference type="Gene3D" id="2.40.128.110">
    <property type="entry name" value="Lipid/polyisoprenoid-binding, YceI-like"/>
    <property type="match status" value="1"/>
</dbReference>
<name>G0URV0_TRYCI</name>
<feature type="domain" description="Lipid/polyisoprenoid-binding YceI-like" evidence="1">
    <location>
        <begin position="49"/>
        <end position="192"/>
    </location>
</feature>
<accession>G0URV0</accession>
<protein>
    <recommendedName>
        <fullName evidence="1">Lipid/polyisoprenoid-binding YceI-like domain-containing protein</fullName>
    </recommendedName>
</protein>
<evidence type="ECO:0000259" key="1">
    <source>
        <dbReference type="SMART" id="SM00867"/>
    </source>
</evidence>